<evidence type="ECO:0000256" key="20">
    <source>
        <dbReference type="ARBA" id="ARBA00023159"/>
    </source>
</evidence>
<evidence type="ECO:0000256" key="35">
    <source>
        <dbReference type="PIRSR" id="PIRSR634015-1"/>
    </source>
</evidence>
<dbReference type="FunFam" id="1.10.390.10:FF:000003">
    <property type="entry name" value="Leukotriene A(4) hydrolase"/>
    <property type="match status" value="1"/>
</dbReference>
<evidence type="ECO:0000256" key="11">
    <source>
        <dbReference type="ARBA" id="ARBA00022670"/>
    </source>
</evidence>
<feature type="compositionally biased region" description="Low complexity" evidence="39">
    <location>
        <begin position="878"/>
        <end position="888"/>
    </location>
</feature>
<keyword evidence="17" id="KW-0805">Transcription regulation</keyword>
<dbReference type="EC" id="3.4.11.6" evidence="28"/>
<keyword evidence="19 38" id="KW-0238">DNA-binding</keyword>
<dbReference type="InterPro" id="IPR036390">
    <property type="entry name" value="WH_DNA-bd_sf"/>
</dbReference>
<dbReference type="SMART" id="SM01263">
    <property type="entry name" value="Leuk-A4-hydro_C"/>
    <property type="match status" value="1"/>
</dbReference>
<evidence type="ECO:0000256" key="19">
    <source>
        <dbReference type="ARBA" id="ARBA00023125"/>
    </source>
</evidence>
<dbReference type="Gene3D" id="2.60.40.1730">
    <property type="entry name" value="tricorn interacting facor f3 domain"/>
    <property type="match status" value="1"/>
</dbReference>
<gene>
    <name evidence="42" type="ORF">LTLLF_207955</name>
</gene>
<dbReference type="InterPro" id="IPR038502">
    <property type="entry name" value="M1_LTA-4_hydro/amino_C_sf"/>
</dbReference>
<evidence type="ECO:0000256" key="3">
    <source>
        <dbReference type="ARBA" id="ARBA00004613"/>
    </source>
</evidence>
<dbReference type="GO" id="GO:0001228">
    <property type="term" value="F:DNA-binding transcription activator activity, RNA polymerase II-specific"/>
    <property type="evidence" value="ECO:0007669"/>
    <property type="project" value="UniProtKB-ARBA"/>
</dbReference>
<dbReference type="FunFam" id="2.60.40.1730:FF:000011">
    <property type="entry name" value="Arginyl aminopeptidase"/>
    <property type="match status" value="1"/>
</dbReference>
<comment type="similarity">
    <text evidence="4 38">Belongs to the ETS family.</text>
</comment>
<dbReference type="InterPro" id="IPR003118">
    <property type="entry name" value="Pointed_dom"/>
</dbReference>
<dbReference type="Gene3D" id="1.25.40.320">
    <property type="entry name" value="Peptidase M1, leukotriene A4 hydrolase/aminopeptidase C-terminal domain"/>
    <property type="match status" value="1"/>
</dbReference>
<keyword evidence="14" id="KW-0378">Hydrolase</keyword>
<evidence type="ECO:0000256" key="31">
    <source>
        <dbReference type="ARBA" id="ARBA00077008"/>
    </source>
</evidence>
<name>A0A8J6H1V9_MICOH</name>
<evidence type="ECO:0000313" key="43">
    <source>
        <dbReference type="Proteomes" id="UP000710432"/>
    </source>
</evidence>
<dbReference type="Pfam" id="PF09127">
    <property type="entry name" value="Leuk-A4-hydro_C"/>
    <property type="match status" value="1"/>
</dbReference>
<keyword evidence="10" id="KW-0964">Secreted</keyword>
<keyword evidence="22" id="KW-0395">Inflammatory response</keyword>
<evidence type="ECO:0000259" key="40">
    <source>
        <dbReference type="PROSITE" id="PS50061"/>
    </source>
</evidence>
<dbReference type="Pfam" id="PF02198">
    <property type="entry name" value="SAM_PNT"/>
    <property type="match status" value="1"/>
</dbReference>
<dbReference type="Gene3D" id="1.10.150.50">
    <property type="entry name" value="Transcription Factor, Ets-1"/>
    <property type="match status" value="1"/>
</dbReference>
<dbReference type="SUPFAM" id="SSF63737">
    <property type="entry name" value="Leukotriene A4 hydrolase N-terminal domain"/>
    <property type="match status" value="1"/>
</dbReference>
<dbReference type="Gene3D" id="1.10.10.10">
    <property type="entry name" value="Winged helix-like DNA-binding domain superfamily/Winged helix DNA-binding domain"/>
    <property type="match status" value="1"/>
</dbReference>
<dbReference type="GO" id="GO:0006508">
    <property type="term" value="P:proteolysis"/>
    <property type="evidence" value="ECO:0007669"/>
    <property type="project" value="UniProtKB-KW"/>
</dbReference>
<comment type="catalytic activity">
    <reaction evidence="24">
        <text>Release of N-terminal Arg and Lys from oligopeptides when P1' is not Pro. Also acts on arylamides of Arg and Lys.</text>
        <dbReference type="EC" id="3.4.11.6"/>
    </reaction>
</comment>
<evidence type="ECO:0000256" key="4">
    <source>
        <dbReference type="ARBA" id="ARBA00005562"/>
    </source>
</evidence>
<evidence type="ECO:0000256" key="6">
    <source>
        <dbReference type="ARBA" id="ARBA00022438"/>
    </source>
</evidence>
<comment type="subcellular location">
    <subcellularLocation>
        <location evidence="2">Cytoplasm</location>
    </subcellularLocation>
    <subcellularLocation>
        <location evidence="1 38">Nucleus</location>
    </subcellularLocation>
    <subcellularLocation>
        <location evidence="3">Secreted</location>
    </subcellularLocation>
</comment>
<evidence type="ECO:0000256" key="37">
    <source>
        <dbReference type="PIRSR" id="PIRSR634015-3"/>
    </source>
</evidence>
<keyword evidence="18" id="KW-0482">Metalloprotease</keyword>
<dbReference type="SMART" id="SM00251">
    <property type="entry name" value="SAM_PNT"/>
    <property type="match status" value="1"/>
</dbReference>
<evidence type="ECO:0000256" key="12">
    <source>
        <dbReference type="ARBA" id="ARBA00022723"/>
    </source>
</evidence>
<evidence type="ECO:0000256" key="13">
    <source>
        <dbReference type="ARBA" id="ARBA00022782"/>
    </source>
</evidence>
<dbReference type="SUPFAM" id="SSF48371">
    <property type="entry name" value="ARM repeat"/>
    <property type="match status" value="1"/>
</dbReference>
<keyword evidence="13" id="KW-0221">Differentiation</keyword>
<comment type="caution">
    <text evidence="42">The sequence shown here is derived from an EMBL/GenBank/DDBJ whole genome shotgun (WGS) entry which is preliminary data.</text>
</comment>
<dbReference type="InterPro" id="IPR013761">
    <property type="entry name" value="SAM/pointed_sf"/>
</dbReference>
<dbReference type="Pfam" id="PF00178">
    <property type="entry name" value="Ets"/>
    <property type="match status" value="1"/>
</dbReference>
<keyword evidence="21" id="KW-0804">Transcription</keyword>
<dbReference type="CDD" id="cd09599">
    <property type="entry name" value="M1_LTA4H"/>
    <property type="match status" value="1"/>
</dbReference>
<evidence type="ECO:0000256" key="9">
    <source>
        <dbReference type="ARBA" id="ARBA00022491"/>
    </source>
</evidence>
<evidence type="ECO:0000256" key="24">
    <source>
        <dbReference type="ARBA" id="ARBA00050720"/>
    </source>
</evidence>
<dbReference type="Gene3D" id="3.30.2010.30">
    <property type="match status" value="1"/>
</dbReference>
<dbReference type="FunFam" id="3.30.2010.30:FF:000001">
    <property type="entry name" value="Leukotriene A(4) hydrolase"/>
    <property type="match status" value="1"/>
</dbReference>
<dbReference type="InterPro" id="IPR045357">
    <property type="entry name" value="Aminopeptidase_N-like_N"/>
</dbReference>
<dbReference type="InterPro" id="IPR036388">
    <property type="entry name" value="WH-like_DNA-bd_sf"/>
</dbReference>
<dbReference type="InterPro" id="IPR042097">
    <property type="entry name" value="Aminopeptidase_N-like_N_sf"/>
</dbReference>
<evidence type="ECO:0000256" key="21">
    <source>
        <dbReference type="ARBA" id="ARBA00023163"/>
    </source>
</evidence>
<dbReference type="GO" id="GO:1990837">
    <property type="term" value="F:sequence-specific double-stranded DNA binding"/>
    <property type="evidence" value="ECO:0007669"/>
    <property type="project" value="UniProtKB-ARBA"/>
</dbReference>
<organism evidence="42 43">
    <name type="scientific">Microtus ochrogaster</name>
    <name type="common">Prairie vole</name>
    <dbReference type="NCBI Taxonomy" id="79684"/>
    <lineage>
        <taxon>Eukaryota</taxon>
        <taxon>Metazoa</taxon>
        <taxon>Chordata</taxon>
        <taxon>Craniata</taxon>
        <taxon>Vertebrata</taxon>
        <taxon>Euteleostomi</taxon>
        <taxon>Mammalia</taxon>
        <taxon>Eutheria</taxon>
        <taxon>Euarchontoglires</taxon>
        <taxon>Glires</taxon>
        <taxon>Rodentia</taxon>
        <taxon>Myomorpha</taxon>
        <taxon>Muroidea</taxon>
        <taxon>Cricetidae</taxon>
        <taxon>Arvicolinae</taxon>
        <taxon>Microtus</taxon>
    </lineage>
</organism>
<feature type="compositionally biased region" description="Basic residues" evidence="39">
    <location>
        <begin position="914"/>
        <end position="923"/>
    </location>
</feature>
<evidence type="ECO:0000256" key="38">
    <source>
        <dbReference type="RuleBase" id="RU004019"/>
    </source>
</evidence>
<dbReference type="InterPro" id="IPR014782">
    <property type="entry name" value="Peptidase_M1_dom"/>
</dbReference>
<feature type="binding site" evidence="36">
    <location>
        <begin position="296"/>
        <end position="301"/>
    </location>
    <ligand>
        <name>a peptide</name>
        <dbReference type="ChEBI" id="CHEBI:60466"/>
    </ligand>
</feature>
<comment type="function">
    <text evidence="25">Exopeptidase which selectively removes arginine and/or lysine residues from the N-terminus of several peptide substrates including Arg(0)-Leu-enkephalin, Arg(0)-Met-enkephalin and Arg(-1)-Lys(0)-somatostatin-14. Can hydrolyze leukotriene A4 (LTA-4) into leukotriene B4 (LTB-4).</text>
</comment>
<dbReference type="GO" id="GO:0005737">
    <property type="term" value="C:cytoplasm"/>
    <property type="evidence" value="ECO:0007669"/>
    <property type="project" value="UniProtKB-SubCell"/>
</dbReference>
<dbReference type="Proteomes" id="UP000710432">
    <property type="component" value="Unassembled WGS sequence"/>
</dbReference>
<dbReference type="InterPro" id="IPR001930">
    <property type="entry name" value="Peptidase_M1"/>
</dbReference>
<dbReference type="GO" id="GO:0008270">
    <property type="term" value="F:zinc ion binding"/>
    <property type="evidence" value="ECO:0007669"/>
    <property type="project" value="InterPro"/>
</dbReference>
<dbReference type="EMBL" id="JAATJU010001300">
    <property type="protein sequence ID" value="KAH0520053.1"/>
    <property type="molecule type" value="Genomic_DNA"/>
</dbReference>
<dbReference type="PANTHER" id="PTHR45726">
    <property type="entry name" value="LEUKOTRIENE A-4 HYDROLASE"/>
    <property type="match status" value="1"/>
</dbReference>
<keyword evidence="8" id="KW-0963">Cytoplasm</keyword>
<feature type="binding site" evidence="37">
    <location>
        <position position="325"/>
    </location>
    <ligand>
        <name>Zn(2+)</name>
        <dbReference type="ChEBI" id="CHEBI:29105"/>
        <note>catalytic</note>
    </ligand>
</feature>
<dbReference type="GO" id="GO:0030154">
    <property type="term" value="P:cell differentiation"/>
    <property type="evidence" value="ECO:0007669"/>
    <property type="project" value="UniProtKB-KW"/>
</dbReference>
<evidence type="ECO:0000256" key="25">
    <source>
        <dbReference type="ARBA" id="ARBA00058544"/>
    </source>
</evidence>
<dbReference type="SMART" id="SM00413">
    <property type="entry name" value="ETS"/>
    <property type="match status" value="1"/>
</dbReference>
<feature type="active site" description="Proton acceptor" evidence="35">
    <location>
        <position position="326"/>
    </location>
</feature>
<dbReference type="PRINTS" id="PR00454">
    <property type="entry name" value="ETSDOMAIN"/>
</dbReference>
<dbReference type="Gene3D" id="1.10.390.10">
    <property type="entry name" value="Neutral Protease Domain 2"/>
    <property type="match status" value="1"/>
</dbReference>
<keyword evidence="16" id="KW-0007">Acetylation</keyword>
<keyword evidence="23 38" id="KW-0539">Nucleus</keyword>
<proteinExistence type="inferred from homology"/>
<comment type="cofactor">
    <cofactor evidence="37">
        <name>Zn(2+)</name>
        <dbReference type="ChEBI" id="CHEBI:29105"/>
    </cofactor>
    <text evidence="37">Binds 1 zinc ion per subunit.</text>
</comment>
<evidence type="ECO:0000259" key="41">
    <source>
        <dbReference type="PROSITE" id="PS51433"/>
    </source>
</evidence>
<feature type="domain" description="ETS" evidence="40">
    <location>
        <begin position="945"/>
        <end position="1027"/>
    </location>
</feature>
<dbReference type="InterPro" id="IPR015211">
    <property type="entry name" value="Peptidase_M1_C"/>
</dbReference>
<dbReference type="Pfam" id="PF01433">
    <property type="entry name" value="Peptidase_M1"/>
    <property type="match status" value="1"/>
</dbReference>
<keyword evidence="12 37" id="KW-0479">Metal-binding</keyword>
<keyword evidence="7" id="KW-0217">Developmental protein</keyword>
<feature type="binding site" evidence="36">
    <location>
        <begin position="618"/>
        <end position="620"/>
    </location>
    <ligand>
        <name>a peptide</name>
        <dbReference type="ChEBI" id="CHEBI:60466"/>
    </ligand>
</feature>
<dbReference type="GO" id="GO:0070006">
    <property type="term" value="F:metalloaminopeptidase activity"/>
    <property type="evidence" value="ECO:0007669"/>
    <property type="project" value="TreeGrafter"/>
</dbReference>
<evidence type="ECO:0000256" key="39">
    <source>
        <dbReference type="SAM" id="MobiDB-lite"/>
    </source>
</evidence>
<evidence type="ECO:0000256" key="1">
    <source>
        <dbReference type="ARBA" id="ARBA00004123"/>
    </source>
</evidence>
<evidence type="ECO:0000313" key="42">
    <source>
        <dbReference type="EMBL" id="KAH0520053.1"/>
    </source>
</evidence>
<reference evidence="42" key="1">
    <citation type="submission" date="2020-03" db="EMBL/GenBank/DDBJ databases">
        <title>Studies in the Genomics of Life Span.</title>
        <authorList>
            <person name="Glass D."/>
        </authorList>
    </citation>
    <scope>NUCLEOTIDE SEQUENCE</scope>
    <source>
        <strain evidence="42">LTLLF</strain>
        <tissue evidence="42">Muscle</tissue>
    </source>
</reference>
<evidence type="ECO:0000256" key="30">
    <source>
        <dbReference type="ARBA" id="ARBA00072771"/>
    </source>
</evidence>
<dbReference type="InterPro" id="IPR034015">
    <property type="entry name" value="M1_LTA4H"/>
</dbReference>
<evidence type="ECO:0000256" key="5">
    <source>
        <dbReference type="ARBA" id="ARBA00010136"/>
    </source>
</evidence>
<dbReference type="PROSITE" id="PS51433">
    <property type="entry name" value="PNT"/>
    <property type="match status" value="1"/>
</dbReference>
<feature type="domain" description="PNT" evidence="41">
    <location>
        <begin position="716"/>
        <end position="802"/>
    </location>
</feature>
<comment type="subunit">
    <text evidence="27">Interacts with TBP. Interacts with CREBBP and EP300; these act as transcriptional coactivators of ELF3 and positively modulate its function. Interacts with XRCC5/KU86 and XRCC6/KU70; these inhibit the ability of ELF3 to bind DNA and negatively modulate its transcriptional activity. Associated with CLND7 and POU2F3. Interacts with ZNF768.</text>
</comment>
<comment type="function">
    <text evidence="26">Transcriptional activator that binds and transactivates ETS sequences containing the consensus nucleotide core sequence GGA[AT]. Acts synergistically with POU2F3 to transactivate the SPRR2A promoter and with RUNX1 to transactivate the ANGPT1 promoter. Also transactivates collagenase, CCL20, CLND7, FLG, KRT8, NOS2, PTGS2, SPRR2B, TGFBR2 and TGM3 promoters. Represses KRT4 promoter activity. Involved in mediating vascular inflammation. May play an important role in epithelial cell differentiation and tumorigenesis. May be a critical downstream effector of the ERBB2 signaling pathway. May be associated with mammary gland development and involution. Plays an important role in the regulation of transcription with TATA-less promoters in preimplantation embryos, which is essential in preimplantation development.</text>
</comment>
<dbReference type="FunFam" id="1.25.40.320:FF:000001">
    <property type="entry name" value="Leukotriene A(4) hydrolase"/>
    <property type="match status" value="1"/>
</dbReference>
<feature type="compositionally biased region" description="Low complexity" evidence="39">
    <location>
        <begin position="849"/>
        <end position="866"/>
    </location>
</feature>
<dbReference type="FunFam" id="1.10.10.10:FF:000136">
    <property type="entry name" value="ETS homologous factor isoform X1"/>
    <property type="match status" value="1"/>
</dbReference>
<evidence type="ECO:0000256" key="10">
    <source>
        <dbReference type="ARBA" id="ARBA00022525"/>
    </source>
</evidence>
<comment type="similarity">
    <text evidence="5">Belongs to the peptidase M1 family.</text>
</comment>
<dbReference type="AlphaFoldDB" id="A0A8J6H1V9"/>
<dbReference type="PANTHER" id="PTHR45726:SF1">
    <property type="entry name" value="AMINOPEPTIDASE B"/>
    <property type="match status" value="1"/>
</dbReference>
<dbReference type="InterPro" id="IPR027268">
    <property type="entry name" value="Peptidase_M4/M1_CTD_sf"/>
</dbReference>
<accession>A0A8J6H1V9</accession>
<evidence type="ECO:0000256" key="29">
    <source>
        <dbReference type="ARBA" id="ARBA00072073"/>
    </source>
</evidence>
<evidence type="ECO:0000256" key="33">
    <source>
        <dbReference type="ARBA" id="ARBA00079001"/>
    </source>
</evidence>
<dbReference type="SUPFAM" id="SSF47769">
    <property type="entry name" value="SAM/Pointed domain"/>
    <property type="match status" value="1"/>
</dbReference>
<feature type="active site" description="Proton donor" evidence="35">
    <location>
        <position position="414"/>
    </location>
</feature>
<evidence type="ECO:0000256" key="15">
    <source>
        <dbReference type="ARBA" id="ARBA00022833"/>
    </source>
</evidence>
<dbReference type="InterPro" id="IPR000418">
    <property type="entry name" value="Ets_dom"/>
</dbReference>
<evidence type="ECO:0000256" key="28">
    <source>
        <dbReference type="ARBA" id="ARBA00066491"/>
    </source>
</evidence>
<evidence type="ECO:0000256" key="27">
    <source>
        <dbReference type="ARBA" id="ARBA00065911"/>
    </source>
</evidence>
<evidence type="ECO:0000256" key="2">
    <source>
        <dbReference type="ARBA" id="ARBA00004496"/>
    </source>
</evidence>
<evidence type="ECO:0000256" key="23">
    <source>
        <dbReference type="ARBA" id="ARBA00023242"/>
    </source>
</evidence>
<keyword evidence="15 37" id="KW-0862">Zinc</keyword>
<evidence type="ECO:0000256" key="8">
    <source>
        <dbReference type="ARBA" id="ARBA00022490"/>
    </source>
</evidence>
<dbReference type="PROSITE" id="PS50061">
    <property type="entry name" value="ETS_DOMAIN_3"/>
    <property type="match status" value="1"/>
</dbReference>
<feature type="compositionally biased region" description="Basic and acidic residues" evidence="39">
    <location>
        <begin position="894"/>
        <end position="913"/>
    </location>
</feature>
<protein>
    <recommendedName>
        <fullName evidence="29">Aminopeptidase B</fullName>
        <ecNumber evidence="28">3.4.11.6</ecNumber>
    </recommendedName>
    <alternativeName>
        <fullName evidence="32">Arginine aminopeptidase</fullName>
    </alternativeName>
    <alternativeName>
        <fullName evidence="33">Arginyl aminopeptidase</fullName>
    </alternativeName>
    <alternativeName>
        <fullName evidence="34">Cytosol aminopeptidase IV</fullName>
    </alternativeName>
    <alternativeName>
        <fullName evidence="31">E74-like factor 3</fullName>
    </alternativeName>
    <alternativeName>
        <fullName evidence="30">ETS-related transcription factor Elf-3</fullName>
    </alternativeName>
</protein>
<dbReference type="GO" id="GO:0005615">
    <property type="term" value="C:extracellular space"/>
    <property type="evidence" value="ECO:0007669"/>
    <property type="project" value="TreeGrafter"/>
</dbReference>
<feature type="binding site" evidence="37">
    <location>
        <position position="329"/>
    </location>
    <ligand>
        <name>Zn(2+)</name>
        <dbReference type="ChEBI" id="CHEBI:29105"/>
        <note>catalytic</note>
    </ligand>
</feature>
<dbReference type="GO" id="GO:0005634">
    <property type="term" value="C:nucleus"/>
    <property type="evidence" value="ECO:0007669"/>
    <property type="project" value="UniProtKB-SubCell"/>
</dbReference>
<dbReference type="GO" id="GO:0006954">
    <property type="term" value="P:inflammatory response"/>
    <property type="evidence" value="ECO:0007669"/>
    <property type="project" value="UniProtKB-KW"/>
</dbReference>
<feature type="binding site" evidence="36">
    <location>
        <begin position="169"/>
        <end position="171"/>
    </location>
    <ligand>
        <name>a peptide</name>
        <dbReference type="ChEBI" id="CHEBI:60466"/>
    </ligand>
</feature>
<evidence type="ECO:0000256" key="34">
    <source>
        <dbReference type="ARBA" id="ARBA00080955"/>
    </source>
</evidence>
<keyword evidence="6 42" id="KW-0031">Aminopeptidase</keyword>
<dbReference type="InterPro" id="IPR042693">
    <property type="entry name" value="Elf-3_PNT"/>
</dbReference>
<evidence type="ECO:0000256" key="22">
    <source>
        <dbReference type="ARBA" id="ARBA00023198"/>
    </source>
</evidence>
<keyword evidence="11" id="KW-0645">Protease</keyword>
<feature type="binding site" evidence="37">
    <location>
        <position position="348"/>
    </location>
    <ligand>
        <name>Zn(2+)</name>
        <dbReference type="ChEBI" id="CHEBI:29105"/>
        <note>catalytic</note>
    </ligand>
</feature>
<keyword evidence="9" id="KW-0678">Repressor</keyword>
<dbReference type="CDD" id="cd08537">
    <property type="entry name" value="SAM_PNT-ESE-1-like"/>
    <property type="match status" value="1"/>
</dbReference>
<evidence type="ECO:0000256" key="7">
    <source>
        <dbReference type="ARBA" id="ARBA00022473"/>
    </source>
</evidence>
<dbReference type="SUPFAM" id="SSF55486">
    <property type="entry name" value="Metalloproteases ('zincins'), catalytic domain"/>
    <property type="match status" value="1"/>
</dbReference>
<dbReference type="PRINTS" id="PR00756">
    <property type="entry name" value="ALADIPTASE"/>
</dbReference>
<keyword evidence="20" id="KW-0010">Activator</keyword>
<dbReference type="InterPro" id="IPR049980">
    <property type="entry name" value="LTA4H_cat"/>
</dbReference>
<feature type="compositionally biased region" description="Polar residues" evidence="39">
    <location>
        <begin position="867"/>
        <end position="877"/>
    </location>
</feature>
<dbReference type="SUPFAM" id="SSF46785">
    <property type="entry name" value="Winged helix' DNA-binding domain"/>
    <property type="match status" value="1"/>
</dbReference>
<dbReference type="Pfam" id="PF17900">
    <property type="entry name" value="Peptidase_M1_N"/>
    <property type="match status" value="1"/>
</dbReference>
<evidence type="ECO:0000256" key="16">
    <source>
        <dbReference type="ARBA" id="ARBA00022990"/>
    </source>
</evidence>
<sequence>MESSGPGSRGGVARRPLHSAQAVDVASASSFRAFEILHLHLDLRAEFGPPGPGPGSRCLNGTVVLELRCLLPEGASELRLDSHSCLQVTAATLRRGQPGDQQPLAEPVQFHTQPFSHYGQALCVGFPQPCRAGERFQLELTYRVGEGPGVCWLAPEQTAGKKKPFVYTQGQAVLNRAFFPCFDTPAVKCTYSALVEVPDGFTAVMSASTWEKRDSNKFFFRMCQPIPSYLIALAIGDLASAEVGPRSRVWAEPCLIEAAKEEYNGVIEEFLATGEKLFGPYVWGRYDLLFMPPSFPFGGMENPCLTFVTPCLLAGDRSLADVIIHEISHSWFGNLVTNANWGEFWLNEGFTMYAQRRISTILFGAAYTCLEAATGRALLRQHMDVSGEENPLNKLRVKIEPGVDPDDTYNETPYEKGYCFVSYLAHLVGDQDQFDKFLKAYVEEFKFQSILAEDFLEFYLEYFPELKKKRVDAIPGKQGNWTAGFPEVAENEQGFEFDRWLNTPGWPPYLPDLSPGDSLMKPAEELAELWVTSELDMQAIEAVSISTWKTYQLVYFLDKILQKSPLPPGNVKKLGETYPKISNARNAELRLRWGQIILKNDHQEEFWKVKEFLQSQGKQKYTLPLYHAMMSGSEVARTLAKDTFAATASQLHSNVVNYIRQILVPKGRGLMAATCEISNVFSNYFNAMYSSEDPALAPAPPSTNFGAEDLMLTLNNPQMSLGGPEKASWSGEQPQFWSKSQVLDWISYQVEKNKYDASSIDFSRCDMDGATLCSCALEELRLVFGPLGDQLYAQLRDLTSSSSSDELSWIIELLEKDGMAFQEGLGDSGPFDQGSPFAQELLDDGRQTSPYYGSSYGPGAPSPGSSDVSTAGTATPQSSHSSDSGGSDLDLDLTDSKVFPRDGFPDYKKGEPKHGKRKRGRPRKLSKEYWDCLEGKKSKHAPRGTHLWEFIRDILIHPELNEGLMKWENRHEGVFKFLRSEAVAQLWGQKKKNSNMTYEKLSRAMRYYYKREILERVDGRRLVYKFGKNSSGWKEEEVIESRN</sequence>
<evidence type="ECO:0000256" key="17">
    <source>
        <dbReference type="ARBA" id="ARBA00023015"/>
    </source>
</evidence>
<evidence type="ECO:0000256" key="26">
    <source>
        <dbReference type="ARBA" id="ARBA00059402"/>
    </source>
</evidence>
<evidence type="ECO:0000256" key="14">
    <source>
        <dbReference type="ARBA" id="ARBA00022801"/>
    </source>
</evidence>
<evidence type="ECO:0000256" key="36">
    <source>
        <dbReference type="PIRSR" id="PIRSR634015-2"/>
    </source>
</evidence>
<dbReference type="InterPro" id="IPR016024">
    <property type="entry name" value="ARM-type_fold"/>
</dbReference>
<feature type="region of interest" description="Disordered" evidence="39">
    <location>
        <begin position="848"/>
        <end position="923"/>
    </location>
</feature>
<evidence type="ECO:0000256" key="18">
    <source>
        <dbReference type="ARBA" id="ARBA00023049"/>
    </source>
</evidence>
<evidence type="ECO:0000256" key="32">
    <source>
        <dbReference type="ARBA" id="ARBA00078065"/>
    </source>
</evidence>
<dbReference type="FunFam" id="1.10.150.50:FF:000063">
    <property type="entry name" value="ETS-related transcription factor Elf-3 isoform X1"/>
    <property type="match status" value="1"/>
</dbReference>